<dbReference type="EMBL" id="FOXI01000004">
    <property type="protein sequence ID" value="SFP48521.1"/>
    <property type="molecule type" value="Genomic_DNA"/>
</dbReference>
<dbReference type="RefSeq" id="WP_074876934.1">
    <property type="nucleotide sequence ID" value="NZ_FOXI01000004.1"/>
</dbReference>
<organism evidence="5 6">
    <name type="scientific">Halolamina pelagica</name>
    <dbReference type="NCBI Taxonomy" id="699431"/>
    <lineage>
        <taxon>Archaea</taxon>
        <taxon>Methanobacteriati</taxon>
        <taxon>Methanobacteriota</taxon>
        <taxon>Stenosarchaea group</taxon>
        <taxon>Halobacteria</taxon>
        <taxon>Halobacteriales</taxon>
        <taxon>Haloferacaceae</taxon>
    </lineage>
</organism>
<keyword evidence="6" id="KW-1185">Reference proteome</keyword>
<evidence type="ECO:0000313" key="5">
    <source>
        <dbReference type="EMBL" id="SFP48521.1"/>
    </source>
</evidence>
<dbReference type="InterPro" id="IPR031803">
    <property type="entry name" value="BAT_GAF/HTH-assoc"/>
</dbReference>
<dbReference type="InterPro" id="IPR007050">
    <property type="entry name" value="HTH_bacterioopsin"/>
</dbReference>
<keyword evidence="1" id="KW-0805">Transcription regulation</keyword>
<accession>A0A1I5QR60</accession>
<gene>
    <name evidence="5" type="ORF">SAMN05216277_10437</name>
</gene>
<dbReference type="Pfam" id="PF15915">
    <property type="entry name" value="BAT"/>
    <property type="match status" value="1"/>
</dbReference>
<dbReference type="SUPFAM" id="SSF88659">
    <property type="entry name" value="Sigma3 and sigma4 domains of RNA polymerase sigma factors"/>
    <property type="match status" value="1"/>
</dbReference>
<protein>
    <submittedName>
        <fullName evidence="5">Predicted DNA binding protein, contains HTH domain</fullName>
    </submittedName>
</protein>
<evidence type="ECO:0000259" key="3">
    <source>
        <dbReference type="Pfam" id="PF04967"/>
    </source>
</evidence>
<sequence length="229" mass="24684">MSLRPSKPDSGPVVELEFGFDDPEYPFVGASATASCRVELEEMVPRGDGTYAEFYSVSGASPSAIEAMAHDHPSVSATVIERYDDGALMEFLVGGDCPAVGLAELGALPRSVVGDDGDGQIVAELPASYDAGEVVSAFQSEYGGELLAKREREAVTPLFSQRELEQALDEQLTDRQREVLEAAFEAGYYDWPRETDGAALADELGISQPTLSEHLTTAERKLLSLVFER</sequence>
<dbReference type="Gene3D" id="1.10.10.10">
    <property type="entry name" value="Winged helix-like DNA-binding domain superfamily/Winged helix DNA-binding domain"/>
    <property type="match status" value="1"/>
</dbReference>
<proteinExistence type="predicted"/>
<evidence type="ECO:0000313" key="6">
    <source>
        <dbReference type="Proteomes" id="UP000183769"/>
    </source>
</evidence>
<dbReference type="OrthoDB" id="312057at2157"/>
<name>A0A1I5QR60_9EURY</name>
<feature type="domain" description="Bacterioopsin transcriptional activator GAF and HTH associated" evidence="4">
    <location>
        <begin position="13"/>
        <end position="154"/>
    </location>
</feature>
<evidence type="ECO:0000256" key="2">
    <source>
        <dbReference type="ARBA" id="ARBA00023163"/>
    </source>
</evidence>
<dbReference type="Proteomes" id="UP000183769">
    <property type="component" value="Unassembled WGS sequence"/>
</dbReference>
<dbReference type="AlphaFoldDB" id="A0A1I5QR60"/>
<dbReference type="Pfam" id="PF04967">
    <property type="entry name" value="HTH_10"/>
    <property type="match status" value="1"/>
</dbReference>
<dbReference type="PANTHER" id="PTHR34236:SF1">
    <property type="entry name" value="DIMETHYL SULFOXIDE REDUCTASE TRANSCRIPTIONAL ACTIVATOR"/>
    <property type="match status" value="1"/>
</dbReference>
<reference evidence="6" key="1">
    <citation type="submission" date="2016-10" db="EMBL/GenBank/DDBJ databases">
        <authorList>
            <person name="Varghese N."/>
            <person name="Submissions S."/>
        </authorList>
    </citation>
    <scope>NUCLEOTIDE SEQUENCE [LARGE SCALE GENOMIC DNA]</scope>
    <source>
        <strain evidence="6">CGMCC 1.10329</strain>
    </source>
</reference>
<keyword evidence="2" id="KW-0804">Transcription</keyword>
<dbReference type="InterPro" id="IPR013324">
    <property type="entry name" value="RNA_pol_sigma_r3/r4-like"/>
</dbReference>
<feature type="domain" description="HTH bat-type" evidence="3">
    <location>
        <begin position="172"/>
        <end position="223"/>
    </location>
</feature>
<dbReference type="PANTHER" id="PTHR34236">
    <property type="entry name" value="DIMETHYL SULFOXIDE REDUCTASE TRANSCRIPTIONAL ACTIVATOR"/>
    <property type="match status" value="1"/>
</dbReference>
<dbReference type="InterPro" id="IPR036388">
    <property type="entry name" value="WH-like_DNA-bd_sf"/>
</dbReference>
<evidence type="ECO:0000259" key="4">
    <source>
        <dbReference type="Pfam" id="PF15915"/>
    </source>
</evidence>
<evidence type="ECO:0000256" key="1">
    <source>
        <dbReference type="ARBA" id="ARBA00023015"/>
    </source>
</evidence>